<reference evidence="3" key="2">
    <citation type="submission" date="2025-08" db="UniProtKB">
        <authorList>
            <consortium name="Ensembl"/>
        </authorList>
    </citation>
    <scope>IDENTIFICATION</scope>
</reference>
<reference evidence="3" key="1">
    <citation type="submission" date="2023-05" db="EMBL/GenBank/DDBJ databases">
        <title>High-quality long-read genome of Scophthalmus maximus.</title>
        <authorList>
            <person name="Lien S."/>
            <person name="Martinez P."/>
        </authorList>
    </citation>
    <scope>NUCLEOTIDE SEQUENCE [LARGE SCALE GENOMIC DNA]</scope>
</reference>
<protein>
    <submittedName>
        <fullName evidence="3">Serine/arginine repetitive matrix 4</fullName>
    </submittedName>
</protein>
<feature type="compositionally biased region" description="Basic and acidic residues" evidence="1">
    <location>
        <begin position="342"/>
        <end position="351"/>
    </location>
</feature>
<feature type="compositionally biased region" description="Low complexity" evidence="1">
    <location>
        <begin position="268"/>
        <end position="296"/>
    </location>
</feature>
<feature type="region of interest" description="Disordered" evidence="1">
    <location>
        <begin position="152"/>
        <end position="441"/>
    </location>
</feature>
<dbReference type="GO" id="GO:0005684">
    <property type="term" value="C:U2-type spliceosomal complex"/>
    <property type="evidence" value="ECO:0007669"/>
    <property type="project" value="Ensembl"/>
</dbReference>
<dbReference type="GO" id="GO:0000398">
    <property type="term" value="P:mRNA splicing, via spliceosome"/>
    <property type="evidence" value="ECO:0007669"/>
    <property type="project" value="Ensembl"/>
</dbReference>
<feature type="compositionally biased region" description="Polar residues" evidence="1">
    <location>
        <begin position="226"/>
        <end position="237"/>
    </location>
</feature>
<organism evidence="3 4">
    <name type="scientific">Scophthalmus maximus</name>
    <name type="common">Turbot</name>
    <name type="synonym">Psetta maxima</name>
    <dbReference type="NCBI Taxonomy" id="52904"/>
    <lineage>
        <taxon>Eukaryota</taxon>
        <taxon>Metazoa</taxon>
        <taxon>Chordata</taxon>
        <taxon>Craniata</taxon>
        <taxon>Vertebrata</taxon>
        <taxon>Euteleostomi</taxon>
        <taxon>Actinopterygii</taxon>
        <taxon>Neopterygii</taxon>
        <taxon>Teleostei</taxon>
        <taxon>Neoteleostei</taxon>
        <taxon>Acanthomorphata</taxon>
        <taxon>Carangaria</taxon>
        <taxon>Pleuronectiformes</taxon>
        <taxon>Pleuronectoidei</taxon>
        <taxon>Scophthalmidae</taxon>
        <taxon>Scophthalmus</taxon>
    </lineage>
</organism>
<dbReference type="InterPro" id="IPR029360">
    <property type="entry name" value="SRRM_C"/>
</dbReference>
<feature type="compositionally biased region" description="Basic and acidic residues" evidence="1">
    <location>
        <begin position="213"/>
        <end position="225"/>
    </location>
</feature>
<feature type="compositionally biased region" description="Low complexity" evidence="1">
    <location>
        <begin position="360"/>
        <end position="385"/>
    </location>
</feature>
<feature type="region of interest" description="Disordered" evidence="1">
    <location>
        <begin position="64"/>
        <end position="108"/>
    </location>
</feature>
<evidence type="ECO:0000313" key="3">
    <source>
        <dbReference type="Ensembl" id="ENSSMAP00000019987.2"/>
    </source>
</evidence>
<feature type="compositionally biased region" description="Polar residues" evidence="1">
    <location>
        <begin position="182"/>
        <end position="210"/>
    </location>
</feature>
<dbReference type="Proteomes" id="UP000694558">
    <property type="component" value="Chromosome 9"/>
</dbReference>
<feature type="compositionally biased region" description="Basic residues" evidence="1">
    <location>
        <begin position="319"/>
        <end position="341"/>
    </location>
</feature>
<dbReference type="InterPro" id="IPR052109">
    <property type="entry name" value="SRRM_Domain-Containing"/>
</dbReference>
<name>A0A8D3AL92_SCOMX</name>
<feature type="domain" description="Serine/arginine repetitive matrix protein C-terminal" evidence="2">
    <location>
        <begin position="308"/>
        <end position="365"/>
    </location>
</feature>
<feature type="compositionally biased region" description="Basic residues" evidence="1">
    <location>
        <begin position="84"/>
        <end position="105"/>
    </location>
</feature>
<dbReference type="GO" id="GO:0003729">
    <property type="term" value="F:mRNA binding"/>
    <property type="evidence" value="ECO:0007669"/>
    <property type="project" value="TreeGrafter"/>
</dbReference>
<dbReference type="GO" id="GO:0007409">
    <property type="term" value="P:axonogenesis"/>
    <property type="evidence" value="ECO:0007669"/>
    <property type="project" value="Ensembl"/>
</dbReference>
<dbReference type="Pfam" id="PF15230">
    <property type="entry name" value="SRRM_C"/>
    <property type="match status" value="1"/>
</dbReference>
<evidence type="ECO:0000259" key="2">
    <source>
        <dbReference type="Pfam" id="PF15230"/>
    </source>
</evidence>
<dbReference type="AlphaFoldDB" id="A0A8D3AL92"/>
<dbReference type="PANTHER" id="PTHR34755">
    <property type="entry name" value="SERINE/ARGININE REPETITIVE MATRIX PROTEIN 3-RELATED"/>
    <property type="match status" value="1"/>
</dbReference>
<accession>A0A8D3AL92</accession>
<dbReference type="GeneTree" id="ENSGT00940000167167"/>
<proteinExistence type="predicted"/>
<dbReference type="Ensembl" id="ENSSMAT00000020231.2">
    <property type="protein sequence ID" value="ENSSMAP00000019987.2"/>
    <property type="gene ID" value="ENSSMAG00000012257.2"/>
</dbReference>
<evidence type="ECO:0000313" key="4">
    <source>
        <dbReference type="Proteomes" id="UP000694558"/>
    </source>
</evidence>
<dbReference type="GO" id="GO:0042551">
    <property type="term" value="P:neuron maturation"/>
    <property type="evidence" value="ECO:0007669"/>
    <property type="project" value="Ensembl"/>
</dbReference>
<dbReference type="PANTHER" id="PTHR34755:SF4">
    <property type="entry name" value="F-BOX DOMAIN-CONTAINING PROTEIN"/>
    <property type="match status" value="1"/>
</dbReference>
<dbReference type="GO" id="GO:0021754">
    <property type="term" value="P:facial nucleus development"/>
    <property type="evidence" value="ECO:0007669"/>
    <property type="project" value="Ensembl"/>
</dbReference>
<evidence type="ECO:0000256" key="1">
    <source>
        <dbReference type="SAM" id="MobiDB-lite"/>
    </source>
</evidence>
<feature type="compositionally biased region" description="Basic residues" evidence="1">
    <location>
        <begin position="386"/>
        <end position="400"/>
    </location>
</feature>
<sequence length="441" mass="49854">LAGFLYQLEEKQLFEKFWRGTFKAVATPRPESVIVASITARRRVIGLAARLSHLVSHHLNQHRSVPCALSPPRSPSFDEELSPRPKRKKRKRKSERKRKRKRSVPKMRCSEVHCRAPFVMQYSQCIKTGNRLRSPATRLVLSRRPFVCLQISSSKPGGELSHGKGPQHSSSQTEGPRDYDSGNDTSSPLSSKTGVSLSSVADNKGSTCQRAASPEKLKFTDRDNASDSGNSVTSYTSLCKPYREDSLSVVRPPKRKRSASSRGRLRARSSSSRSRSRSAASSRYSGHYSRSPSPSSCRWVDCVTRHSKRAPKRRTDAKHARKVSGKRQRRKSYSPMKKRRRDSPSHLEARRITSARKRPIPYFRPSPSSSSRSTSVSSWSSLFTRSRSRSPIHSISRSRSRSQSYSSYSRYSRSSSFNSIFGTRSRSRSCGPANKRKKTRR</sequence>
<feature type="compositionally biased region" description="Basic residues" evidence="1">
    <location>
        <begin position="252"/>
        <end position="267"/>
    </location>
</feature>
<feature type="compositionally biased region" description="Low complexity" evidence="1">
    <location>
        <begin position="401"/>
        <end position="420"/>
    </location>
</feature>